<dbReference type="Pfam" id="PF18313">
    <property type="entry name" value="TLP1_add_C"/>
    <property type="match status" value="1"/>
</dbReference>
<dbReference type="InterPro" id="IPR016039">
    <property type="entry name" value="Thiolase-like"/>
</dbReference>
<evidence type="ECO:0000256" key="4">
    <source>
        <dbReference type="SAM" id="MobiDB-lite"/>
    </source>
</evidence>
<evidence type="ECO:0000313" key="6">
    <source>
        <dbReference type="EMBL" id="CAB4942393.1"/>
    </source>
</evidence>
<dbReference type="AlphaFoldDB" id="A0A6J7JGX4"/>
<sequence length="504" mass="53380">MMWRVSQIDPRTPVLVGTGQVSDRPAKGETTTRTPLDLMVEAARAAAADAGPGGEALLRRTESLGIVDIFCWPVPDPGALVARELGISPRETVRTVIGGNSPIALLADAAGRIAAGELDVALLGGGEVGTAFRAALMSGGSTGWEEQPEGTQPTRVLGTDRPPSHEAELAAGIAYPISYYPLFEHRLRHAAGRSTQEQRDWIGEWWARYSRLAVEHPQGWAQEAMTAEQLATPGPRNRLISDPYTRHMNADIGVDQAAMLLLTSAEAAEAAGIPRDRWVFVHGTASASDHWFVGEREHLDRSPAIAASGRALFGHTGTSADDIALVDLYSCFPCAVQVGANELGFVVDDPERPLSVTGGLALFGGPANNYVTHSIATLADRARERPDELALASAVGWYLTKHGLALLSATPPGTPYAHHDVQSEVDATPTREIAADPSGTWTVETFTAAYDREGAASVGSVVALDADGRRAFGRTEDREVLGRLLDGDPIDGPVELDGAGGFAL</sequence>
<dbReference type="InterPro" id="IPR040771">
    <property type="entry name" value="TLP1_add_C"/>
</dbReference>
<dbReference type="Gene3D" id="3.40.47.10">
    <property type="match status" value="1"/>
</dbReference>
<evidence type="ECO:0000256" key="3">
    <source>
        <dbReference type="ARBA" id="ARBA00023315"/>
    </source>
</evidence>
<dbReference type="PANTHER" id="PTHR18919">
    <property type="entry name" value="ACETYL-COA C-ACYLTRANSFERASE"/>
    <property type="match status" value="1"/>
</dbReference>
<accession>A0A6J7JGX4</accession>
<gene>
    <name evidence="6" type="ORF">UFOPK3564_03025</name>
</gene>
<dbReference type="SUPFAM" id="SSF53901">
    <property type="entry name" value="Thiolase-like"/>
    <property type="match status" value="1"/>
</dbReference>
<comment type="similarity">
    <text evidence="1">Belongs to the thiolase-like superfamily. Thiolase family.</text>
</comment>
<feature type="domain" description="Thiolase-like protein type 1 additional C-terminal" evidence="5">
    <location>
        <begin position="420"/>
        <end position="490"/>
    </location>
</feature>
<dbReference type="PANTHER" id="PTHR18919:SF139">
    <property type="entry name" value="THIOLASE-LIKE PROTEIN TYPE 1 ADDITIONAL C-TERMINAL DOMAIN-CONTAINING PROTEIN"/>
    <property type="match status" value="1"/>
</dbReference>
<proteinExistence type="inferred from homology"/>
<name>A0A6J7JGX4_9ZZZZ</name>
<organism evidence="6">
    <name type="scientific">freshwater metagenome</name>
    <dbReference type="NCBI Taxonomy" id="449393"/>
    <lineage>
        <taxon>unclassified sequences</taxon>
        <taxon>metagenomes</taxon>
        <taxon>ecological metagenomes</taxon>
    </lineage>
</organism>
<dbReference type="GO" id="GO:0016746">
    <property type="term" value="F:acyltransferase activity"/>
    <property type="evidence" value="ECO:0007669"/>
    <property type="project" value="UniProtKB-KW"/>
</dbReference>
<dbReference type="Gene3D" id="2.40.50.840">
    <property type="match status" value="1"/>
</dbReference>
<feature type="region of interest" description="Disordered" evidence="4">
    <location>
        <begin position="140"/>
        <end position="163"/>
    </location>
</feature>
<reference evidence="6" key="1">
    <citation type="submission" date="2020-05" db="EMBL/GenBank/DDBJ databases">
        <authorList>
            <person name="Chiriac C."/>
            <person name="Salcher M."/>
            <person name="Ghai R."/>
            <person name="Kavagutti S V."/>
        </authorList>
    </citation>
    <scope>NUCLEOTIDE SEQUENCE</scope>
</reference>
<evidence type="ECO:0000259" key="5">
    <source>
        <dbReference type="Pfam" id="PF18313"/>
    </source>
</evidence>
<evidence type="ECO:0000256" key="1">
    <source>
        <dbReference type="ARBA" id="ARBA00010982"/>
    </source>
</evidence>
<dbReference type="EMBL" id="CAFBMK010000255">
    <property type="protein sequence ID" value="CAB4942393.1"/>
    <property type="molecule type" value="Genomic_DNA"/>
</dbReference>
<keyword evidence="3" id="KW-0012">Acyltransferase</keyword>
<protein>
    <submittedName>
        <fullName evidence="6">Unannotated protein</fullName>
    </submittedName>
</protein>
<evidence type="ECO:0000256" key="2">
    <source>
        <dbReference type="ARBA" id="ARBA00022679"/>
    </source>
</evidence>
<keyword evidence="2" id="KW-0808">Transferase</keyword>